<keyword evidence="4" id="KW-1185">Reference proteome</keyword>
<keyword evidence="2" id="KW-0812">Transmembrane</keyword>
<dbReference type="AlphaFoldDB" id="A0AAV1BZQ4"/>
<dbReference type="Proteomes" id="UP001161247">
    <property type="component" value="Chromosome 1"/>
</dbReference>
<keyword evidence="1" id="KW-0175">Coiled coil</keyword>
<protein>
    <submittedName>
        <fullName evidence="3">OLC1v1022643C1</fullName>
    </submittedName>
</protein>
<evidence type="ECO:0000256" key="1">
    <source>
        <dbReference type="SAM" id="Coils"/>
    </source>
</evidence>
<proteinExistence type="predicted"/>
<keyword evidence="2" id="KW-1133">Transmembrane helix</keyword>
<dbReference type="EMBL" id="OX459118">
    <property type="protein sequence ID" value="CAI9088338.1"/>
    <property type="molecule type" value="Genomic_DNA"/>
</dbReference>
<evidence type="ECO:0000313" key="4">
    <source>
        <dbReference type="Proteomes" id="UP001161247"/>
    </source>
</evidence>
<feature type="coiled-coil region" evidence="1">
    <location>
        <begin position="17"/>
        <end position="218"/>
    </location>
</feature>
<name>A0AAV1BZQ4_OLDCO</name>
<evidence type="ECO:0000313" key="3">
    <source>
        <dbReference type="EMBL" id="CAI9088338.1"/>
    </source>
</evidence>
<evidence type="ECO:0000256" key="2">
    <source>
        <dbReference type="SAM" id="Phobius"/>
    </source>
</evidence>
<dbReference type="Gene3D" id="1.10.287.1490">
    <property type="match status" value="1"/>
</dbReference>
<keyword evidence="2" id="KW-0472">Membrane</keyword>
<gene>
    <name evidence="3" type="ORF">OLC1_LOCUS937</name>
</gene>
<reference evidence="3" key="1">
    <citation type="submission" date="2023-03" db="EMBL/GenBank/DDBJ databases">
        <authorList>
            <person name="Julca I."/>
        </authorList>
    </citation>
    <scope>NUCLEOTIDE SEQUENCE</scope>
</reference>
<accession>A0AAV1BZQ4</accession>
<organism evidence="3 4">
    <name type="scientific">Oldenlandia corymbosa var. corymbosa</name>
    <dbReference type="NCBI Taxonomy" id="529605"/>
    <lineage>
        <taxon>Eukaryota</taxon>
        <taxon>Viridiplantae</taxon>
        <taxon>Streptophyta</taxon>
        <taxon>Embryophyta</taxon>
        <taxon>Tracheophyta</taxon>
        <taxon>Spermatophyta</taxon>
        <taxon>Magnoliopsida</taxon>
        <taxon>eudicotyledons</taxon>
        <taxon>Gunneridae</taxon>
        <taxon>Pentapetalae</taxon>
        <taxon>asterids</taxon>
        <taxon>lamiids</taxon>
        <taxon>Gentianales</taxon>
        <taxon>Rubiaceae</taxon>
        <taxon>Rubioideae</taxon>
        <taxon>Spermacoceae</taxon>
        <taxon>Hedyotis-Oldenlandia complex</taxon>
        <taxon>Oldenlandia</taxon>
    </lineage>
</organism>
<sequence>MADDAKMNGEFSEDQKVDIAGDEVSEYELKIAELSDDLALLEKEKNQVVTENKTLNDMVRKLKESIDSLSAENGNLKEEVEKLGAENKGLQSVAARAAEMEGDIAKMHHDLADAMSDLQEANVEIDGLKSKLRSLESGESEKDLRIDAVVSERDLLLSKVAHLESKIVDKENEIRGLESRIEELKVDAKGKEGLEKKVKDLEAKLAEKEKLIVSLELDSEVVANGKKAAVVEDREIGAADGKKGKGRFVDGLKKMEWPYVAAISSVSTVAVMGAVCYIHIARRK</sequence>
<feature type="transmembrane region" description="Helical" evidence="2">
    <location>
        <begin position="257"/>
        <end position="280"/>
    </location>
</feature>